<dbReference type="EMBL" id="DAKRPA010000307">
    <property type="protein sequence ID" value="DAZ93568.1"/>
    <property type="molecule type" value="Genomic_DNA"/>
</dbReference>
<sequence>MRRKATQTHRGHCIAPVLIILCNVFDYVELDVDKAVDGDICIVQAKKSNFDQRVGQAPVGCEVVADREGRDAVYGVVIGFITWHFIRSRGNSVMMDVAELCLLASELPRTVRTVCDTIYSILSAHDDE</sequence>
<organism evidence="2 3">
    <name type="scientific">Lagenidium giganteum</name>
    <dbReference type="NCBI Taxonomy" id="4803"/>
    <lineage>
        <taxon>Eukaryota</taxon>
        <taxon>Sar</taxon>
        <taxon>Stramenopiles</taxon>
        <taxon>Oomycota</taxon>
        <taxon>Peronosporomycetes</taxon>
        <taxon>Pythiales</taxon>
        <taxon>Pythiaceae</taxon>
    </lineage>
</organism>
<accession>A0AAV2YJU9</accession>
<evidence type="ECO:0000256" key="1">
    <source>
        <dbReference type="SAM" id="SignalP"/>
    </source>
</evidence>
<reference evidence="2" key="1">
    <citation type="submission" date="2022-11" db="EMBL/GenBank/DDBJ databases">
        <authorList>
            <person name="Morgan W.R."/>
            <person name="Tartar A."/>
        </authorList>
    </citation>
    <scope>NUCLEOTIDE SEQUENCE</scope>
    <source>
        <strain evidence="2">ARSEF 373</strain>
    </source>
</reference>
<evidence type="ECO:0000313" key="3">
    <source>
        <dbReference type="Proteomes" id="UP001146120"/>
    </source>
</evidence>
<gene>
    <name evidence="2" type="ORF">N0F65_009808</name>
</gene>
<feature type="chain" id="PRO_5043405150" evidence="1">
    <location>
        <begin position="31"/>
        <end position="128"/>
    </location>
</feature>
<protein>
    <submittedName>
        <fullName evidence="2">Uncharacterized protein</fullName>
    </submittedName>
</protein>
<feature type="signal peptide" evidence="1">
    <location>
        <begin position="1"/>
        <end position="30"/>
    </location>
</feature>
<reference evidence="2" key="2">
    <citation type="journal article" date="2023" name="Microbiol Resour">
        <title>Decontamination and Annotation of the Draft Genome Sequence of the Oomycete Lagenidium giganteum ARSEF 373.</title>
        <authorList>
            <person name="Morgan W.R."/>
            <person name="Tartar A."/>
        </authorList>
    </citation>
    <scope>NUCLEOTIDE SEQUENCE</scope>
    <source>
        <strain evidence="2">ARSEF 373</strain>
    </source>
</reference>
<dbReference type="Proteomes" id="UP001146120">
    <property type="component" value="Unassembled WGS sequence"/>
</dbReference>
<proteinExistence type="predicted"/>
<keyword evidence="3" id="KW-1185">Reference proteome</keyword>
<keyword evidence="1" id="KW-0732">Signal</keyword>
<name>A0AAV2YJU9_9STRA</name>
<dbReference type="AlphaFoldDB" id="A0AAV2YJU9"/>
<comment type="caution">
    <text evidence="2">The sequence shown here is derived from an EMBL/GenBank/DDBJ whole genome shotgun (WGS) entry which is preliminary data.</text>
</comment>
<evidence type="ECO:0000313" key="2">
    <source>
        <dbReference type="EMBL" id="DAZ93568.1"/>
    </source>
</evidence>